<dbReference type="InterPro" id="IPR050248">
    <property type="entry name" value="Polysacc_deacetylase_ArnD"/>
</dbReference>
<dbReference type="Gene3D" id="3.20.20.370">
    <property type="entry name" value="Glycoside hydrolase/deacetylase"/>
    <property type="match status" value="1"/>
</dbReference>
<evidence type="ECO:0000313" key="5">
    <source>
        <dbReference type="EMBL" id="PXW81408.1"/>
    </source>
</evidence>
<feature type="chain" id="PRO_5038557648" evidence="3">
    <location>
        <begin position="21"/>
        <end position="241"/>
    </location>
</feature>
<evidence type="ECO:0000259" key="4">
    <source>
        <dbReference type="PROSITE" id="PS51677"/>
    </source>
</evidence>
<keyword evidence="1" id="KW-0479">Metal-binding</keyword>
<keyword evidence="3" id="KW-0732">Signal</keyword>
<dbReference type="InterPro" id="IPR011330">
    <property type="entry name" value="Glyco_hydro/deAcase_b/a-brl"/>
</dbReference>
<keyword evidence="2" id="KW-0378">Hydrolase</keyword>
<keyword evidence="6" id="KW-1185">Reference proteome</keyword>
<dbReference type="GO" id="GO:0016020">
    <property type="term" value="C:membrane"/>
    <property type="evidence" value="ECO:0007669"/>
    <property type="project" value="TreeGrafter"/>
</dbReference>
<dbReference type="AlphaFoldDB" id="A0A2V3VKW5"/>
<dbReference type="PANTHER" id="PTHR10587:SF133">
    <property type="entry name" value="CHITIN DEACETYLASE 1-RELATED"/>
    <property type="match status" value="1"/>
</dbReference>
<reference evidence="5 6" key="1">
    <citation type="submission" date="2018-05" db="EMBL/GenBank/DDBJ databases">
        <title>Genomic Encyclopedia of Type Strains, Phase IV (KMG-IV): sequencing the most valuable type-strain genomes for metagenomic binning, comparative biology and taxonomic classification.</title>
        <authorList>
            <person name="Goeker M."/>
        </authorList>
    </citation>
    <scope>NUCLEOTIDE SEQUENCE [LARGE SCALE GENOMIC DNA]</scope>
    <source>
        <strain evidence="5 6">DSM 28556</strain>
    </source>
</reference>
<dbReference type="PROSITE" id="PS51677">
    <property type="entry name" value="NODB"/>
    <property type="match status" value="1"/>
</dbReference>
<sequence length="241" mass="27665">MIKKVLIVFCVLFSFNYTHLVDASTKNREEYEKLGKVFWDVDLEEKFIALTFDDGPHPAYTPQILDVLLKHQAKATFFVMGAHAKKYPDIIKRQAVEGHEIGNHTFNHIYHQKNSDQLKDELDHTKKAIHEITGKKTNLFRPVGGIYNDLIIHTAIENGYDVIMWSWHQDTKDWKSPSVNNIVNHVTSNVQPGDIVLLHDAGGNRSQTVKALDEILTVLKEEGYQFVTVSELIKISHTKYK</sequence>
<proteinExistence type="predicted"/>
<dbReference type="EMBL" id="QJJQ01000022">
    <property type="protein sequence ID" value="PXW81408.1"/>
    <property type="molecule type" value="Genomic_DNA"/>
</dbReference>
<dbReference type="PANTHER" id="PTHR10587">
    <property type="entry name" value="GLYCOSYL TRANSFERASE-RELATED"/>
    <property type="match status" value="1"/>
</dbReference>
<dbReference type="GO" id="GO:0016810">
    <property type="term" value="F:hydrolase activity, acting on carbon-nitrogen (but not peptide) bonds"/>
    <property type="evidence" value="ECO:0007669"/>
    <property type="project" value="InterPro"/>
</dbReference>
<comment type="caution">
    <text evidence="5">The sequence shown here is derived from an EMBL/GenBank/DDBJ whole genome shotgun (WGS) entry which is preliminary data.</text>
</comment>
<organism evidence="5 6">
    <name type="scientific">Pseudogracilibacillus auburnensis</name>
    <dbReference type="NCBI Taxonomy" id="1494959"/>
    <lineage>
        <taxon>Bacteria</taxon>
        <taxon>Bacillati</taxon>
        <taxon>Bacillota</taxon>
        <taxon>Bacilli</taxon>
        <taxon>Bacillales</taxon>
        <taxon>Bacillaceae</taxon>
        <taxon>Pseudogracilibacillus</taxon>
    </lineage>
</organism>
<protein>
    <submittedName>
        <fullName evidence="5">Polysaccharide deacetylase family sporulation protein PdaB</fullName>
    </submittedName>
</protein>
<dbReference type="Proteomes" id="UP000247978">
    <property type="component" value="Unassembled WGS sequence"/>
</dbReference>
<dbReference type="SUPFAM" id="SSF88713">
    <property type="entry name" value="Glycoside hydrolase/deacetylase"/>
    <property type="match status" value="1"/>
</dbReference>
<evidence type="ECO:0000256" key="1">
    <source>
        <dbReference type="ARBA" id="ARBA00022723"/>
    </source>
</evidence>
<evidence type="ECO:0000313" key="6">
    <source>
        <dbReference type="Proteomes" id="UP000247978"/>
    </source>
</evidence>
<dbReference type="InterPro" id="IPR002509">
    <property type="entry name" value="NODB_dom"/>
</dbReference>
<accession>A0A2V3VKW5</accession>
<dbReference type="GO" id="GO:0046872">
    <property type="term" value="F:metal ion binding"/>
    <property type="evidence" value="ECO:0007669"/>
    <property type="project" value="UniProtKB-KW"/>
</dbReference>
<dbReference type="Pfam" id="PF01522">
    <property type="entry name" value="Polysacc_deac_1"/>
    <property type="match status" value="1"/>
</dbReference>
<dbReference type="OrthoDB" id="9812065at2"/>
<evidence type="ECO:0000256" key="3">
    <source>
        <dbReference type="SAM" id="SignalP"/>
    </source>
</evidence>
<name>A0A2V3VKW5_9BACI</name>
<gene>
    <name evidence="5" type="ORF">DFR56_12218</name>
</gene>
<feature type="signal peptide" evidence="3">
    <location>
        <begin position="1"/>
        <end position="20"/>
    </location>
</feature>
<feature type="domain" description="NodB homology" evidence="4">
    <location>
        <begin position="46"/>
        <end position="227"/>
    </location>
</feature>
<dbReference type="GO" id="GO:0005975">
    <property type="term" value="P:carbohydrate metabolic process"/>
    <property type="evidence" value="ECO:0007669"/>
    <property type="project" value="InterPro"/>
</dbReference>
<evidence type="ECO:0000256" key="2">
    <source>
        <dbReference type="ARBA" id="ARBA00022801"/>
    </source>
</evidence>
<dbReference type="RefSeq" id="WP_110397359.1">
    <property type="nucleotide sequence ID" value="NZ_JBHUHB010000001.1"/>
</dbReference>